<reference evidence="4 5" key="1">
    <citation type="submission" date="2024-09" db="EMBL/GenBank/DDBJ databases">
        <title>Paenibacillus zeirhizospherea sp. nov., isolated from surface of the maize (Zea mays) roots in a horticulture field, Hungary.</title>
        <authorList>
            <person name="Marton D."/>
            <person name="Farkas M."/>
            <person name="Bedics A."/>
            <person name="Toth E."/>
            <person name="Tancsics A."/>
            <person name="Boka K."/>
            <person name="Maroti G."/>
            <person name="Kriszt B."/>
            <person name="Cserhati M."/>
        </authorList>
    </citation>
    <scope>NUCLEOTIDE SEQUENCE [LARGE SCALE GENOMIC DNA]</scope>
    <source>
        <strain evidence="4 5">KCTC 33519</strain>
    </source>
</reference>
<dbReference type="RefSeq" id="WP_375353110.1">
    <property type="nucleotide sequence ID" value="NZ_JBHHMI010000001.1"/>
</dbReference>
<protein>
    <submittedName>
        <fullName evidence="4">Thioesterase II family protein</fullName>
    </submittedName>
</protein>
<gene>
    <name evidence="4" type="ORF">ACE41H_02515</name>
</gene>
<keyword evidence="2" id="KW-0378">Hydrolase</keyword>
<evidence type="ECO:0000259" key="3">
    <source>
        <dbReference type="SMART" id="SM00824"/>
    </source>
</evidence>
<dbReference type="Proteomes" id="UP001580346">
    <property type="component" value="Unassembled WGS sequence"/>
</dbReference>
<proteinExistence type="inferred from homology"/>
<dbReference type="InterPro" id="IPR012223">
    <property type="entry name" value="TEII"/>
</dbReference>
<dbReference type="Pfam" id="PF00975">
    <property type="entry name" value="Thioesterase"/>
    <property type="match status" value="1"/>
</dbReference>
<dbReference type="InterPro" id="IPR001031">
    <property type="entry name" value="Thioesterase"/>
</dbReference>
<dbReference type="EMBL" id="JBHHMI010000001">
    <property type="protein sequence ID" value="MFB5265662.1"/>
    <property type="molecule type" value="Genomic_DNA"/>
</dbReference>
<evidence type="ECO:0000313" key="4">
    <source>
        <dbReference type="EMBL" id="MFB5265662.1"/>
    </source>
</evidence>
<dbReference type="PANTHER" id="PTHR11487">
    <property type="entry name" value="THIOESTERASE"/>
    <property type="match status" value="1"/>
</dbReference>
<dbReference type="InterPro" id="IPR020802">
    <property type="entry name" value="TesA-like"/>
</dbReference>
<keyword evidence="5" id="KW-1185">Reference proteome</keyword>
<feature type="domain" description="Thioesterase TesA-like" evidence="3">
    <location>
        <begin position="30"/>
        <end position="238"/>
    </location>
</feature>
<evidence type="ECO:0000256" key="2">
    <source>
        <dbReference type="ARBA" id="ARBA00022801"/>
    </source>
</evidence>
<dbReference type="InterPro" id="IPR029058">
    <property type="entry name" value="AB_hydrolase_fold"/>
</dbReference>
<dbReference type="PANTHER" id="PTHR11487:SF0">
    <property type="entry name" value="S-ACYL FATTY ACID SYNTHASE THIOESTERASE, MEDIUM CHAIN"/>
    <property type="match status" value="1"/>
</dbReference>
<dbReference type="SMART" id="SM00824">
    <property type="entry name" value="PKS_TE"/>
    <property type="match status" value="1"/>
</dbReference>
<evidence type="ECO:0000256" key="1">
    <source>
        <dbReference type="ARBA" id="ARBA00007169"/>
    </source>
</evidence>
<evidence type="ECO:0000313" key="5">
    <source>
        <dbReference type="Proteomes" id="UP001580346"/>
    </source>
</evidence>
<name>A0ABV5ANS3_9BACL</name>
<dbReference type="SUPFAM" id="SSF53474">
    <property type="entry name" value="alpha/beta-Hydrolases"/>
    <property type="match status" value="1"/>
</dbReference>
<organism evidence="4 5">
    <name type="scientific">Paenibacillus enshidis</name>
    <dbReference type="NCBI Taxonomy" id="1458439"/>
    <lineage>
        <taxon>Bacteria</taxon>
        <taxon>Bacillati</taxon>
        <taxon>Bacillota</taxon>
        <taxon>Bacilli</taxon>
        <taxon>Bacillales</taxon>
        <taxon>Paenibacillaceae</taxon>
        <taxon>Paenibacillus</taxon>
    </lineage>
</organism>
<accession>A0ABV5ANS3</accession>
<comment type="caution">
    <text evidence="4">The sequence shown here is derived from an EMBL/GenBank/DDBJ whole genome shotgun (WGS) entry which is preliminary data.</text>
</comment>
<comment type="similarity">
    <text evidence="1">Belongs to the thioesterase family.</text>
</comment>
<dbReference type="Gene3D" id="3.40.50.1820">
    <property type="entry name" value="alpha/beta hydrolase"/>
    <property type="match status" value="1"/>
</dbReference>
<sequence length="242" mass="27471">MTQTVPNENIQLFCVPHAAGSASMFGSWKESLPSHIQLVPLELAGRGRRFNDPLYPDFQAALNDLYNELLRQKLKQPYALLGHSMGSLLAYELAMRLQEEESQPPALLFLGGQRPPHRFALGPRYAGLSDDELWSILLEGSQTPWDDHQYGEQIRDMYLPILRADLHVCDSYRYIEGRGRYTGPVVVMNGADDESIQGEQQEWYELVNAPCHTLTFPGGHYFIYEDQERVIAAVIQHLKGVI</sequence>